<organism evidence="1 2">
    <name type="scientific">Trichinella pseudospiralis</name>
    <name type="common">Parasitic roundworm</name>
    <dbReference type="NCBI Taxonomy" id="6337"/>
    <lineage>
        <taxon>Eukaryota</taxon>
        <taxon>Metazoa</taxon>
        <taxon>Ecdysozoa</taxon>
        <taxon>Nematoda</taxon>
        <taxon>Enoplea</taxon>
        <taxon>Dorylaimia</taxon>
        <taxon>Trichinellida</taxon>
        <taxon>Trichinellidae</taxon>
        <taxon>Trichinella</taxon>
    </lineage>
</organism>
<dbReference type="EMBL" id="JYDR01004214">
    <property type="protein sequence ID" value="KRY44887.1"/>
    <property type="molecule type" value="Genomic_DNA"/>
</dbReference>
<protein>
    <submittedName>
        <fullName evidence="1">Uncharacterized protein</fullName>
    </submittedName>
</protein>
<dbReference type="Proteomes" id="UP000054632">
    <property type="component" value="Unassembled WGS sequence"/>
</dbReference>
<proteinExistence type="predicted"/>
<dbReference type="AlphaFoldDB" id="A0A0V1C6R3"/>
<comment type="caution">
    <text evidence="1">The sequence shown here is derived from an EMBL/GenBank/DDBJ whole genome shotgun (WGS) entry which is preliminary data.</text>
</comment>
<sequence length="31" mass="3326">MKELEKGPKELKGQLLMGGEALGPVELYAPV</sequence>
<reference evidence="1 2" key="1">
    <citation type="submission" date="2015-01" db="EMBL/GenBank/DDBJ databases">
        <title>Evolution of Trichinella species and genotypes.</title>
        <authorList>
            <person name="Korhonen P.K."/>
            <person name="Edoardo P."/>
            <person name="Giuseppe L.R."/>
            <person name="Gasser R.B."/>
        </authorList>
    </citation>
    <scope>NUCLEOTIDE SEQUENCE [LARGE SCALE GENOMIC DNA]</scope>
    <source>
        <strain evidence="1">ISS13</strain>
    </source>
</reference>
<evidence type="ECO:0000313" key="1">
    <source>
        <dbReference type="EMBL" id="KRY44887.1"/>
    </source>
</evidence>
<evidence type="ECO:0000313" key="2">
    <source>
        <dbReference type="Proteomes" id="UP000054632"/>
    </source>
</evidence>
<accession>A0A0V1C6R3</accession>
<name>A0A0V1C6R3_TRIPS</name>
<gene>
    <name evidence="1" type="ORF">T4A_3576</name>
</gene>